<reference evidence="3" key="1">
    <citation type="submission" date="2017-03" db="EMBL/GenBank/DDBJ databases">
        <title>Phytopthora megakarya and P. palmivora, two closely related causual agents of cacao black pod achieved similar genome size and gene model numbers by different mechanisms.</title>
        <authorList>
            <person name="Ali S."/>
            <person name="Shao J."/>
            <person name="Larry D.J."/>
            <person name="Kronmiller B."/>
            <person name="Shen D."/>
            <person name="Strem M.D."/>
            <person name="Melnick R.L."/>
            <person name="Guiltinan M.J."/>
            <person name="Tyler B.M."/>
            <person name="Meinhardt L.W."/>
            <person name="Bailey B.A."/>
        </authorList>
    </citation>
    <scope>NUCLEOTIDE SEQUENCE [LARGE SCALE GENOMIC DNA]</scope>
    <source>
        <strain evidence="3">zdho120</strain>
    </source>
</reference>
<keyword evidence="3" id="KW-1185">Reference proteome</keyword>
<dbReference type="GO" id="GO:0003964">
    <property type="term" value="F:RNA-directed DNA polymerase activity"/>
    <property type="evidence" value="ECO:0007669"/>
    <property type="project" value="UniProtKB-KW"/>
</dbReference>
<comment type="caution">
    <text evidence="2">The sequence shown here is derived from an EMBL/GenBank/DDBJ whole genome shotgun (WGS) entry which is preliminary data.</text>
</comment>
<keyword evidence="2" id="KW-0548">Nucleotidyltransferase</keyword>
<proteinExistence type="predicted"/>
<protein>
    <submittedName>
        <fullName evidence="2">Reverse transcriptase</fullName>
    </submittedName>
</protein>
<feature type="region of interest" description="Disordered" evidence="1">
    <location>
        <begin position="145"/>
        <end position="195"/>
    </location>
</feature>
<keyword evidence="2" id="KW-0695">RNA-directed DNA polymerase</keyword>
<sequence>MEISEYYLIVPRLREFDPPKSERVCAIDLGVRKFNRVQPQMRPVAAMPIKIREEKAIPGQGKMAIQDRRKEAGRDRRVAAVVRPEVSSDYEDHRATAIGRRLKTTIVIADHLDQDPDLEEKPRIPLMAAPVDTADIDESLDPYTTDKEVTKLKSNSSTKSATATRLSKKKKLKAAQTKLKAPDSESEDVNKPRSTAAKARIEQAYYRKILSETRLHDPVLAIIQVRQIGDLTGPISKPSTSSNRLNAVKILLDLLHEAGLVAGEFDPGSLFEMELGAIQAATQDLFDSLKILVGEHVQTPDLNYQIWSSHNASATSEPDLDSPRAPQRMSLGPSGAKYLRSRVINGRNRLDEYFQMAMNRFLKEQILVTVQPPPLGTQDIDMESVARSCESLPGWEVVKARSGYLESLTVNEAEYNGLLLGLDMLEDIDRKRIRGWPEHQDLVTLNRVDEILIPKTENPVVRIAAVTTQASREEGWITGMKKYLSDSIADLTQAEARSYGKIGVDYEVDEQDLLFYCPPTPRSGNDRDRLLRLVAGGDPGVAGKNCGGFGPRVVSFALQTANLLLQDPNLLPGLGSFLAQTIAICLGMVKILAGGNRMTLEVVALGAKLKNLGAEAVGIFVGVVGEVRDLDLQVGDLFSLAVLERFHVPDVGSELANLQIKNISILDEAIPREVALAELDLQGDQPPTLIGGVGALERSSSESANCGMRPEVNQDETDQATEIPFQPRHQVTSPKSKRVTTPIKIREEKAIPGQGKMAIQDRRKEAGRDRRVAAVVRPEVSSDYEDHRATAIGRRLKTTIVIADRDRRSTDPR</sequence>
<evidence type="ECO:0000313" key="3">
    <source>
        <dbReference type="Proteomes" id="UP000198211"/>
    </source>
</evidence>
<gene>
    <name evidence="2" type="ORF">PHMEG_0008756</name>
</gene>
<keyword evidence="2" id="KW-0808">Transferase</keyword>
<evidence type="ECO:0000313" key="2">
    <source>
        <dbReference type="EMBL" id="OWZ17320.1"/>
    </source>
</evidence>
<feature type="compositionally biased region" description="Basic and acidic residues" evidence="1">
    <location>
        <begin position="180"/>
        <end position="191"/>
    </location>
</feature>
<dbReference type="Proteomes" id="UP000198211">
    <property type="component" value="Unassembled WGS sequence"/>
</dbReference>
<feature type="compositionally biased region" description="Low complexity" evidence="1">
    <location>
        <begin position="152"/>
        <end position="165"/>
    </location>
</feature>
<organism evidence="2 3">
    <name type="scientific">Phytophthora megakarya</name>
    <dbReference type="NCBI Taxonomy" id="4795"/>
    <lineage>
        <taxon>Eukaryota</taxon>
        <taxon>Sar</taxon>
        <taxon>Stramenopiles</taxon>
        <taxon>Oomycota</taxon>
        <taxon>Peronosporomycetes</taxon>
        <taxon>Peronosporales</taxon>
        <taxon>Peronosporaceae</taxon>
        <taxon>Phytophthora</taxon>
    </lineage>
</organism>
<name>A0A225WKE7_9STRA</name>
<evidence type="ECO:0000256" key="1">
    <source>
        <dbReference type="SAM" id="MobiDB-lite"/>
    </source>
</evidence>
<feature type="region of interest" description="Disordered" evidence="1">
    <location>
        <begin position="313"/>
        <end position="333"/>
    </location>
</feature>
<dbReference type="EMBL" id="NBNE01000774">
    <property type="protein sequence ID" value="OWZ17320.1"/>
    <property type="molecule type" value="Genomic_DNA"/>
</dbReference>
<dbReference type="OrthoDB" id="4369127at2759"/>
<dbReference type="AlphaFoldDB" id="A0A225WKE7"/>
<accession>A0A225WKE7</accession>